<comment type="caution">
    <text evidence="1">The sequence shown here is derived from an EMBL/GenBank/DDBJ whole genome shotgun (WGS) entry which is preliminary data.</text>
</comment>
<accession>A0AAV5HLA3</accession>
<organism evidence="1 2">
    <name type="scientific">Rubroshorea leprosula</name>
    <dbReference type="NCBI Taxonomy" id="152421"/>
    <lineage>
        <taxon>Eukaryota</taxon>
        <taxon>Viridiplantae</taxon>
        <taxon>Streptophyta</taxon>
        <taxon>Embryophyta</taxon>
        <taxon>Tracheophyta</taxon>
        <taxon>Spermatophyta</taxon>
        <taxon>Magnoliopsida</taxon>
        <taxon>eudicotyledons</taxon>
        <taxon>Gunneridae</taxon>
        <taxon>Pentapetalae</taxon>
        <taxon>rosids</taxon>
        <taxon>malvids</taxon>
        <taxon>Malvales</taxon>
        <taxon>Dipterocarpaceae</taxon>
        <taxon>Rubroshorea</taxon>
    </lineage>
</organism>
<dbReference type="Proteomes" id="UP001054252">
    <property type="component" value="Unassembled WGS sequence"/>
</dbReference>
<gene>
    <name evidence="1" type="ORF">SLEP1_g2356</name>
</gene>
<dbReference type="AlphaFoldDB" id="A0AAV5HLA3"/>
<evidence type="ECO:0000313" key="1">
    <source>
        <dbReference type="EMBL" id="GKU88046.1"/>
    </source>
</evidence>
<keyword evidence="2" id="KW-1185">Reference proteome</keyword>
<sequence>MHGVSSPASAKVYAILPGGARGVFENSKLRNHRLHAPSGSHSQDPNKLVIHLLGYL</sequence>
<evidence type="ECO:0000313" key="2">
    <source>
        <dbReference type="Proteomes" id="UP001054252"/>
    </source>
</evidence>
<reference evidence="1 2" key="1">
    <citation type="journal article" date="2021" name="Commun. Biol.">
        <title>The genome of Shorea leprosula (Dipterocarpaceae) highlights the ecological relevance of drought in aseasonal tropical rainforests.</title>
        <authorList>
            <person name="Ng K.K.S."/>
            <person name="Kobayashi M.J."/>
            <person name="Fawcett J.A."/>
            <person name="Hatakeyama M."/>
            <person name="Paape T."/>
            <person name="Ng C.H."/>
            <person name="Ang C.C."/>
            <person name="Tnah L.H."/>
            <person name="Lee C.T."/>
            <person name="Nishiyama T."/>
            <person name="Sese J."/>
            <person name="O'Brien M.J."/>
            <person name="Copetti D."/>
            <person name="Mohd Noor M.I."/>
            <person name="Ong R.C."/>
            <person name="Putra M."/>
            <person name="Sireger I.Z."/>
            <person name="Indrioko S."/>
            <person name="Kosugi Y."/>
            <person name="Izuno A."/>
            <person name="Isagi Y."/>
            <person name="Lee S.L."/>
            <person name="Shimizu K.K."/>
        </authorList>
    </citation>
    <scope>NUCLEOTIDE SEQUENCE [LARGE SCALE GENOMIC DNA]</scope>
    <source>
        <strain evidence="1">214</strain>
    </source>
</reference>
<proteinExistence type="predicted"/>
<name>A0AAV5HLA3_9ROSI</name>
<protein>
    <submittedName>
        <fullName evidence="1">Uncharacterized protein</fullName>
    </submittedName>
</protein>
<dbReference type="EMBL" id="BPVZ01000002">
    <property type="protein sequence ID" value="GKU88046.1"/>
    <property type="molecule type" value="Genomic_DNA"/>
</dbReference>